<evidence type="ECO:0000259" key="8">
    <source>
        <dbReference type="Pfam" id="PF02687"/>
    </source>
</evidence>
<keyword evidence="5 7" id="KW-0472">Membrane</keyword>
<dbReference type="Pfam" id="PF12704">
    <property type="entry name" value="MacB_PCD"/>
    <property type="match status" value="1"/>
</dbReference>
<keyword evidence="11" id="KW-1185">Reference proteome</keyword>
<evidence type="ECO:0000313" key="10">
    <source>
        <dbReference type="EMBL" id="MXQ64655.1"/>
    </source>
</evidence>
<evidence type="ECO:0000256" key="1">
    <source>
        <dbReference type="ARBA" id="ARBA00004651"/>
    </source>
</evidence>
<evidence type="ECO:0000256" key="4">
    <source>
        <dbReference type="ARBA" id="ARBA00022989"/>
    </source>
</evidence>
<evidence type="ECO:0000313" key="11">
    <source>
        <dbReference type="Proteomes" id="UP000431901"/>
    </source>
</evidence>
<dbReference type="GO" id="GO:0022857">
    <property type="term" value="F:transmembrane transporter activity"/>
    <property type="evidence" value="ECO:0007669"/>
    <property type="project" value="TreeGrafter"/>
</dbReference>
<comment type="subcellular location">
    <subcellularLocation>
        <location evidence="1">Cell membrane</location>
        <topology evidence="1">Multi-pass membrane protein</topology>
    </subcellularLocation>
</comment>
<dbReference type="AlphaFoldDB" id="A0A6I4W8R6"/>
<dbReference type="Proteomes" id="UP000431901">
    <property type="component" value="Unassembled WGS sequence"/>
</dbReference>
<feature type="transmembrane region" description="Helical" evidence="7">
    <location>
        <begin position="29"/>
        <end position="49"/>
    </location>
</feature>
<dbReference type="RefSeq" id="WP_161102854.1">
    <property type="nucleotide sequence ID" value="NZ_JBHLYI010000001.1"/>
</dbReference>
<evidence type="ECO:0000256" key="5">
    <source>
        <dbReference type="ARBA" id="ARBA00023136"/>
    </source>
</evidence>
<organism evidence="10 11">
    <name type="scientific">Actinomadura rayongensis</name>
    <dbReference type="NCBI Taxonomy" id="1429076"/>
    <lineage>
        <taxon>Bacteria</taxon>
        <taxon>Bacillati</taxon>
        <taxon>Actinomycetota</taxon>
        <taxon>Actinomycetes</taxon>
        <taxon>Streptosporangiales</taxon>
        <taxon>Thermomonosporaceae</taxon>
        <taxon>Actinomadura</taxon>
    </lineage>
</organism>
<dbReference type="EMBL" id="WUTW01000002">
    <property type="protein sequence ID" value="MXQ64655.1"/>
    <property type="molecule type" value="Genomic_DNA"/>
</dbReference>
<evidence type="ECO:0000256" key="7">
    <source>
        <dbReference type="SAM" id="Phobius"/>
    </source>
</evidence>
<feature type="transmembrane region" description="Helical" evidence="7">
    <location>
        <begin position="359"/>
        <end position="379"/>
    </location>
</feature>
<feature type="domain" description="MacB-like periplasmic core" evidence="9">
    <location>
        <begin position="30"/>
        <end position="238"/>
    </location>
</feature>
<feature type="transmembrane region" description="Helical" evidence="7">
    <location>
        <begin position="274"/>
        <end position="298"/>
    </location>
</feature>
<feature type="domain" description="ABC3 transporter permease C-terminal" evidence="8">
    <location>
        <begin position="277"/>
        <end position="389"/>
    </location>
</feature>
<evidence type="ECO:0000256" key="2">
    <source>
        <dbReference type="ARBA" id="ARBA00022475"/>
    </source>
</evidence>
<reference evidence="10 11" key="1">
    <citation type="submission" date="2019-12" db="EMBL/GenBank/DDBJ databases">
        <title>Nocardia macrotermitis sp. nov. and Nocardia aurantia sp. nov., isolated from the gut of the fungus growing-termite Macrotermes natalensis.</title>
        <authorList>
            <person name="Christine B."/>
            <person name="Rene B."/>
        </authorList>
    </citation>
    <scope>NUCLEOTIDE SEQUENCE [LARGE SCALE GENOMIC DNA]</scope>
    <source>
        <strain evidence="10 11">DSM 102126</strain>
    </source>
</reference>
<accession>A0A6I4W8R6</accession>
<dbReference type="InterPro" id="IPR003838">
    <property type="entry name" value="ABC3_permease_C"/>
</dbReference>
<comment type="similarity">
    <text evidence="6">Belongs to the ABC-4 integral membrane protein family.</text>
</comment>
<dbReference type="Pfam" id="PF02687">
    <property type="entry name" value="FtsX"/>
    <property type="match status" value="1"/>
</dbReference>
<feature type="transmembrane region" description="Helical" evidence="7">
    <location>
        <begin position="326"/>
        <end position="347"/>
    </location>
</feature>
<sequence>MTTYTPARLSTRDTLRVGATGLRTRPLRAVLSALGIAIGIATMVAVLGISSSNRADLLAELDRLGTNLLTASPGNSLLGGKVSLPERSVEMTRAVDGVKTVGAVGATDASIRRTDKIPATETGGVGVSAATPDLLRTLDVTVVSGAWLNAATARYPAVVLGSVAADRLGVQEAGTPVWIDDRWYTVTGILGPAPLAPDIERSALVGWQTARDRLGFDGAPTTIYERSTPETVEAVRAVLAGTIDPEHPEQVDVSRPSDALAARAAADKAFTGTLLGLGVVALLVGGIGVANTMVISVLERRREIGLRRSLGATRGQIRTQFLTESLLLSTLGGVAGAGLGALVTAGYAVARDIPVTLPWWVPAGALAATLLVGTVAGLYPAARASRVSPTVALAA</sequence>
<name>A0A6I4W8R6_9ACTN</name>
<dbReference type="PANTHER" id="PTHR30572:SF4">
    <property type="entry name" value="ABC TRANSPORTER PERMEASE YTRF"/>
    <property type="match status" value="1"/>
</dbReference>
<keyword evidence="4 7" id="KW-1133">Transmembrane helix</keyword>
<evidence type="ECO:0000256" key="3">
    <source>
        <dbReference type="ARBA" id="ARBA00022692"/>
    </source>
</evidence>
<dbReference type="InterPro" id="IPR050250">
    <property type="entry name" value="Macrolide_Exporter_MacB"/>
</dbReference>
<dbReference type="GO" id="GO:0005886">
    <property type="term" value="C:plasma membrane"/>
    <property type="evidence" value="ECO:0007669"/>
    <property type="project" value="UniProtKB-SubCell"/>
</dbReference>
<evidence type="ECO:0000256" key="6">
    <source>
        <dbReference type="ARBA" id="ARBA00038076"/>
    </source>
</evidence>
<comment type="caution">
    <text evidence="10">The sequence shown here is derived from an EMBL/GenBank/DDBJ whole genome shotgun (WGS) entry which is preliminary data.</text>
</comment>
<dbReference type="InterPro" id="IPR025857">
    <property type="entry name" value="MacB_PCD"/>
</dbReference>
<protein>
    <submittedName>
        <fullName evidence="10">FtsX-like permease family protein</fullName>
    </submittedName>
</protein>
<dbReference type="PANTHER" id="PTHR30572">
    <property type="entry name" value="MEMBRANE COMPONENT OF TRANSPORTER-RELATED"/>
    <property type="match status" value="1"/>
</dbReference>
<evidence type="ECO:0000259" key="9">
    <source>
        <dbReference type="Pfam" id="PF12704"/>
    </source>
</evidence>
<gene>
    <name evidence="10" type="ORF">GQ466_11460</name>
</gene>
<proteinExistence type="inferred from homology"/>
<keyword evidence="3 7" id="KW-0812">Transmembrane</keyword>
<dbReference type="OrthoDB" id="9780560at2"/>
<keyword evidence="2" id="KW-1003">Cell membrane</keyword>